<dbReference type="EMBL" id="JANRMS010005365">
    <property type="protein sequence ID" value="KAJ3502584.1"/>
    <property type="molecule type" value="Genomic_DNA"/>
</dbReference>
<reference evidence="1" key="1">
    <citation type="submission" date="2022-08" db="EMBL/GenBank/DDBJ databases">
        <title>Genome Sequence of Fusarium decemcellulare.</title>
        <authorList>
            <person name="Buettner E."/>
        </authorList>
    </citation>
    <scope>NUCLEOTIDE SEQUENCE</scope>
    <source>
        <strain evidence="1">Babe19</strain>
    </source>
</reference>
<evidence type="ECO:0000313" key="1">
    <source>
        <dbReference type="EMBL" id="KAJ3502584.1"/>
    </source>
</evidence>
<proteinExistence type="predicted"/>
<name>A0ACC1R9H1_9HYPO</name>
<comment type="caution">
    <text evidence="1">The sequence shown here is derived from an EMBL/GenBank/DDBJ whole genome shotgun (WGS) entry which is preliminary data.</text>
</comment>
<organism evidence="1 2">
    <name type="scientific">Fusarium decemcellulare</name>
    <dbReference type="NCBI Taxonomy" id="57161"/>
    <lineage>
        <taxon>Eukaryota</taxon>
        <taxon>Fungi</taxon>
        <taxon>Dikarya</taxon>
        <taxon>Ascomycota</taxon>
        <taxon>Pezizomycotina</taxon>
        <taxon>Sordariomycetes</taxon>
        <taxon>Hypocreomycetidae</taxon>
        <taxon>Hypocreales</taxon>
        <taxon>Nectriaceae</taxon>
        <taxon>Fusarium</taxon>
        <taxon>Fusarium decemcellulare species complex</taxon>
    </lineage>
</organism>
<keyword evidence="2" id="KW-1185">Reference proteome</keyword>
<evidence type="ECO:0000313" key="2">
    <source>
        <dbReference type="Proteomes" id="UP001148629"/>
    </source>
</evidence>
<protein>
    <submittedName>
        <fullName evidence="1">Uncharacterized protein</fullName>
    </submittedName>
</protein>
<sequence>MASVPGHQAAAALLWHPLVSCGLANGIINKTPRREKTVAQQGAAMMRAQHSKYTIQVTTESAESSAGIFAMPSAEFTCTATLLASLVMIQMTSLIYLVHIETPRSIQSFGTCQTGGWWLNSSMERLTRRAVKGMEAFTQVAPYQEAVPIGCIPQPYDAPRPLTTQIDPCQLGDMAQLVEVALVLY</sequence>
<accession>A0ACC1R9H1</accession>
<gene>
    <name evidence="1" type="ORF">NM208_g16698</name>
</gene>
<dbReference type="Proteomes" id="UP001148629">
    <property type="component" value="Unassembled WGS sequence"/>
</dbReference>